<organism evidence="4 5">
    <name type="scientific">Marinomonas fungiae</name>
    <dbReference type="NCBI Taxonomy" id="1137284"/>
    <lineage>
        <taxon>Bacteria</taxon>
        <taxon>Pseudomonadati</taxon>
        <taxon>Pseudomonadota</taxon>
        <taxon>Gammaproteobacteria</taxon>
        <taxon>Oceanospirillales</taxon>
        <taxon>Oceanospirillaceae</taxon>
        <taxon>Marinomonas</taxon>
    </lineage>
</organism>
<dbReference type="InterPro" id="IPR001789">
    <property type="entry name" value="Sig_transdc_resp-reg_receiver"/>
</dbReference>
<dbReference type="Pfam" id="PF00072">
    <property type="entry name" value="Response_reg"/>
    <property type="match status" value="1"/>
</dbReference>
<dbReference type="EMBL" id="CYHG01000007">
    <property type="protein sequence ID" value="CUB04597.1"/>
    <property type="molecule type" value="Genomic_DNA"/>
</dbReference>
<feature type="domain" description="HD-GYP" evidence="3">
    <location>
        <begin position="157"/>
        <end position="354"/>
    </location>
</feature>
<dbReference type="OrthoDB" id="9816273at2"/>
<dbReference type="InterPro" id="IPR037522">
    <property type="entry name" value="HD_GYP_dom"/>
</dbReference>
<dbReference type="SUPFAM" id="SSF52172">
    <property type="entry name" value="CheY-like"/>
    <property type="match status" value="1"/>
</dbReference>
<dbReference type="Pfam" id="PF13487">
    <property type="entry name" value="HD_5"/>
    <property type="match status" value="1"/>
</dbReference>
<dbReference type="PROSITE" id="PS50110">
    <property type="entry name" value="RESPONSE_REGULATORY"/>
    <property type="match status" value="1"/>
</dbReference>
<name>A0A0K6IMT9_9GAMM</name>
<evidence type="ECO:0000259" key="3">
    <source>
        <dbReference type="PROSITE" id="PS51832"/>
    </source>
</evidence>
<dbReference type="AlphaFoldDB" id="A0A0K6IMT9"/>
<gene>
    <name evidence="4" type="ORF">Ga0061065_107171</name>
</gene>
<evidence type="ECO:0000259" key="2">
    <source>
        <dbReference type="PROSITE" id="PS50110"/>
    </source>
</evidence>
<keyword evidence="1" id="KW-0597">Phosphoprotein</keyword>
<feature type="domain" description="Response regulatory" evidence="2">
    <location>
        <begin position="21"/>
        <end position="137"/>
    </location>
</feature>
<dbReference type="PANTHER" id="PTHR45228:SF5">
    <property type="entry name" value="CYCLIC DI-GMP PHOSPHODIESTERASE VC_1348-RELATED"/>
    <property type="match status" value="1"/>
</dbReference>
<protein>
    <submittedName>
        <fullName evidence="4">Response regulator c-di-GMP phosphodiesterase, RpfG family, contains REC and HD-GYP domains</fullName>
    </submittedName>
</protein>
<sequence>MVENDASITTVSEDELYSKPTLLVVDDIPENIDVLVASLREEFRIKVALNGPRALSIAKQSPKPDLILLDVMMPDMDGYEVCRRLKADPVTANIPVIFVTAKHDVQDEERGFAIGAADYIAKPISPPLVRARVRNQIALYNQNRQLMQKVRERTKELHDSKVRIIHHLGRAVEYKDNETGAHVVRMSYISKLIAEQCVDDPEWVERVFLAAPMHDVGKIGIADAILLKPGKLDPDEWQEMKKHTIFGAEILYVEGDPLLEMARTIALTHHERWDGKGYPAGLKGEEIPLEGRIVALADVIDALLSNRPYKKAWSTEQTFAYVQDQAGGHFDPKLAEIALDLMVQITDVRAQYPDE</sequence>
<evidence type="ECO:0000256" key="1">
    <source>
        <dbReference type="PROSITE-ProRule" id="PRU00169"/>
    </source>
</evidence>
<dbReference type="GO" id="GO:0000160">
    <property type="term" value="P:phosphorelay signal transduction system"/>
    <property type="evidence" value="ECO:0007669"/>
    <property type="project" value="InterPro"/>
</dbReference>
<reference evidence="5" key="1">
    <citation type="submission" date="2015-08" db="EMBL/GenBank/DDBJ databases">
        <authorList>
            <person name="Varghese N."/>
        </authorList>
    </citation>
    <scope>NUCLEOTIDE SEQUENCE [LARGE SCALE GENOMIC DNA]</scope>
    <source>
        <strain evidence="5">JCM 18476</strain>
    </source>
</reference>
<evidence type="ECO:0000313" key="4">
    <source>
        <dbReference type="EMBL" id="CUB04597.1"/>
    </source>
</evidence>
<dbReference type="InterPro" id="IPR003607">
    <property type="entry name" value="HD/PDEase_dom"/>
</dbReference>
<dbReference type="Gene3D" id="3.40.50.2300">
    <property type="match status" value="1"/>
</dbReference>
<dbReference type="RefSeq" id="WP_055463536.1">
    <property type="nucleotide sequence ID" value="NZ_CYHG01000007.1"/>
</dbReference>
<dbReference type="GO" id="GO:0008081">
    <property type="term" value="F:phosphoric diester hydrolase activity"/>
    <property type="evidence" value="ECO:0007669"/>
    <property type="project" value="UniProtKB-ARBA"/>
</dbReference>
<dbReference type="SMART" id="SM00448">
    <property type="entry name" value="REC"/>
    <property type="match status" value="1"/>
</dbReference>
<evidence type="ECO:0000313" key="5">
    <source>
        <dbReference type="Proteomes" id="UP000182769"/>
    </source>
</evidence>
<dbReference type="CDD" id="cd19920">
    <property type="entry name" value="REC_PA4781-like"/>
    <property type="match status" value="1"/>
</dbReference>
<dbReference type="InterPro" id="IPR011006">
    <property type="entry name" value="CheY-like_superfamily"/>
</dbReference>
<feature type="modified residue" description="4-aspartylphosphate" evidence="1">
    <location>
        <position position="70"/>
    </location>
</feature>
<dbReference type="CDD" id="cd00077">
    <property type="entry name" value="HDc"/>
    <property type="match status" value="1"/>
</dbReference>
<dbReference type="PANTHER" id="PTHR45228">
    <property type="entry name" value="CYCLIC DI-GMP PHOSPHODIESTERASE TM_0186-RELATED"/>
    <property type="match status" value="1"/>
</dbReference>
<accession>A0A0K6IMT9</accession>
<keyword evidence="5" id="KW-1185">Reference proteome</keyword>
<dbReference type="Proteomes" id="UP000182769">
    <property type="component" value="Unassembled WGS sequence"/>
</dbReference>
<dbReference type="InterPro" id="IPR052020">
    <property type="entry name" value="Cyclic_di-GMP/3'3'-cGAMP_PDE"/>
</dbReference>
<dbReference type="PROSITE" id="PS51832">
    <property type="entry name" value="HD_GYP"/>
    <property type="match status" value="1"/>
</dbReference>
<dbReference type="Gene3D" id="1.10.3210.10">
    <property type="entry name" value="Hypothetical protein af1432"/>
    <property type="match status" value="1"/>
</dbReference>
<dbReference type="SUPFAM" id="SSF109604">
    <property type="entry name" value="HD-domain/PDEase-like"/>
    <property type="match status" value="1"/>
</dbReference>
<proteinExistence type="predicted"/>
<dbReference type="SMART" id="SM00471">
    <property type="entry name" value="HDc"/>
    <property type="match status" value="1"/>
</dbReference>
<dbReference type="STRING" id="1137284.GCA_001418205_02467"/>